<comment type="cofactor">
    <cofactor evidence="1">
        <name>Mn(2+)</name>
        <dbReference type="ChEBI" id="CHEBI:29035"/>
    </cofactor>
</comment>
<gene>
    <name evidence="7" type="primary">PPX1</name>
    <name evidence="7" type="ORF">BGZ96_001324</name>
</gene>
<keyword evidence="2" id="KW-0479">Metal-binding</keyword>
<accession>A0ABQ7JMP2</accession>
<evidence type="ECO:0000313" key="8">
    <source>
        <dbReference type="Proteomes" id="UP001194696"/>
    </source>
</evidence>
<proteinExistence type="predicted"/>
<evidence type="ECO:0000256" key="2">
    <source>
        <dbReference type="ARBA" id="ARBA00022723"/>
    </source>
</evidence>
<dbReference type="SUPFAM" id="SSF64182">
    <property type="entry name" value="DHH phosphoesterases"/>
    <property type="match status" value="1"/>
</dbReference>
<dbReference type="InterPro" id="IPR038763">
    <property type="entry name" value="DHH_sf"/>
</dbReference>
<sequence length="467" mass="52566">MIPAVIQKNSLKLRLLVAALVLLLAVVTSSVSSFPLPQENLFQPQPSITSTEPQLPPPNDYSYTITPTAMNSFLETLRPRLKSEPNSHVIIVTGNESADLDSIVSALTTSFFLTKSNAYPGAIILPYINIPKIDLALRSDVEFALETNHVNHDLFFFRDDLHTFEKLEAKNKLSLFLVDHNAVMGSMASLSHADVVGLLDHHADEGLFVGAANPRRIEMVGSCSTLVADQFLKTQMEKEQAENGGQLPGWVQQVTRLLLGPILIDTQELDPEMKKVKPLDLAMANFMFPYTEWESMGDLFRRIDDSRRDTSRLSFYDLLRKDYKEWTILHHMSKTEVKVGISSVIGLMAKYEERDTKEVMQEAIQKWAHNRTLDVSMVLLADDLGEGFGGYQRQIIVNPVTEKVHGFTEQMEGITQLQLERTTIIDTEDSVDSGVRAYLQHNSTSTRKQIWPWVEQLLSQGPQPSNL</sequence>
<keyword evidence="8" id="KW-1185">Reference proteome</keyword>
<dbReference type="Gene3D" id="3.90.1640.10">
    <property type="entry name" value="inorganic pyrophosphatase (n-terminal core)"/>
    <property type="match status" value="1"/>
</dbReference>
<keyword evidence="4" id="KW-0464">Manganese</keyword>
<name>A0ABQ7JMP2_9FUNG</name>
<reference evidence="7 8" key="1">
    <citation type="journal article" date="2020" name="Fungal Divers.">
        <title>Resolving the Mortierellaceae phylogeny through synthesis of multi-gene phylogenetics and phylogenomics.</title>
        <authorList>
            <person name="Vandepol N."/>
            <person name="Liber J."/>
            <person name="Desiro A."/>
            <person name="Na H."/>
            <person name="Kennedy M."/>
            <person name="Barry K."/>
            <person name="Grigoriev I.V."/>
            <person name="Miller A.N."/>
            <person name="O'Donnell K."/>
            <person name="Stajich J.E."/>
            <person name="Bonito G."/>
        </authorList>
    </citation>
    <scope>NUCLEOTIDE SEQUENCE [LARGE SCALE GENOMIC DNA]</scope>
    <source>
        <strain evidence="7 8">AD045</strain>
    </source>
</reference>
<keyword evidence="3" id="KW-0378">Hydrolase</keyword>
<evidence type="ECO:0000313" key="7">
    <source>
        <dbReference type="EMBL" id="KAG0281018.1"/>
    </source>
</evidence>
<dbReference type="InterPro" id="IPR004097">
    <property type="entry name" value="DHHA2"/>
</dbReference>
<evidence type="ECO:0000259" key="6">
    <source>
        <dbReference type="SMART" id="SM01131"/>
    </source>
</evidence>
<dbReference type="InterPro" id="IPR001667">
    <property type="entry name" value="DDH_dom"/>
</dbReference>
<dbReference type="SMART" id="SM01131">
    <property type="entry name" value="DHHA2"/>
    <property type="match status" value="1"/>
</dbReference>
<dbReference type="PANTHER" id="PTHR12112">
    <property type="entry name" value="BNIP - RELATED"/>
    <property type="match status" value="1"/>
</dbReference>
<evidence type="ECO:0000256" key="1">
    <source>
        <dbReference type="ARBA" id="ARBA00001936"/>
    </source>
</evidence>
<evidence type="ECO:0000256" key="5">
    <source>
        <dbReference type="SAM" id="SignalP"/>
    </source>
</evidence>
<dbReference type="Gene3D" id="3.10.310.20">
    <property type="entry name" value="DHHA2 domain"/>
    <property type="match status" value="1"/>
</dbReference>
<dbReference type="PANTHER" id="PTHR12112:SF39">
    <property type="entry name" value="EG:152A3.5 PROTEIN (FBGN0003116_PN PROTEIN)"/>
    <property type="match status" value="1"/>
</dbReference>
<dbReference type="Proteomes" id="UP001194696">
    <property type="component" value="Unassembled WGS sequence"/>
</dbReference>
<protein>
    <submittedName>
        <fullName evidence="7">Exopolyphosphatase</fullName>
    </submittedName>
</protein>
<dbReference type="EMBL" id="JAAAIM010001215">
    <property type="protein sequence ID" value="KAG0281018.1"/>
    <property type="molecule type" value="Genomic_DNA"/>
</dbReference>
<keyword evidence="5" id="KW-0732">Signal</keyword>
<comment type="caution">
    <text evidence="7">The sequence shown here is derived from an EMBL/GenBank/DDBJ whole genome shotgun (WGS) entry which is preliminary data.</text>
</comment>
<feature type="signal peptide" evidence="5">
    <location>
        <begin position="1"/>
        <end position="33"/>
    </location>
</feature>
<evidence type="ECO:0000256" key="3">
    <source>
        <dbReference type="ARBA" id="ARBA00022801"/>
    </source>
</evidence>
<dbReference type="InterPro" id="IPR038222">
    <property type="entry name" value="DHHA2_dom_sf"/>
</dbReference>
<feature type="chain" id="PRO_5045868977" evidence="5">
    <location>
        <begin position="34"/>
        <end position="467"/>
    </location>
</feature>
<dbReference type="Pfam" id="PF02833">
    <property type="entry name" value="DHHA2"/>
    <property type="match status" value="1"/>
</dbReference>
<dbReference type="Pfam" id="PF01368">
    <property type="entry name" value="DHH"/>
    <property type="match status" value="1"/>
</dbReference>
<organism evidence="7 8">
    <name type="scientific">Linnemannia gamsii</name>
    <dbReference type="NCBI Taxonomy" id="64522"/>
    <lineage>
        <taxon>Eukaryota</taxon>
        <taxon>Fungi</taxon>
        <taxon>Fungi incertae sedis</taxon>
        <taxon>Mucoromycota</taxon>
        <taxon>Mortierellomycotina</taxon>
        <taxon>Mortierellomycetes</taxon>
        <taxon>Mortierellales</taxon>
        <taxon>Mortierellaceae</taxon>
        <taxon>Linnemannia</taxon>
    </lineage>
</organism>
<evidence type="ECO:0000256" key="4">
    <source>
        <dbReference type="ARBA" id="ARBA00023211"/>
    </source>
</evidence>
<feature type="domain" description="DHHA2" evidence="6">
    <location>
        <begin position="300"/>
        <end position="458"/>
    </location>
</feature>